<gene>
    <name evidence="2" type="ORF">NCTC10821_01081</name>
</gene>
<keyword evidence="3" id="KW-1185">Reference proteome</keyword>
<evidence type="ECO:0000313" key="2">
    <source>
        <dbReference type="EMBL" id="STZ57578.1"/>
    </source>
</evidence>
<keyword evidence="1" id="KW-0472">Membrane</keyword>
<feature type="transmembrane region" description="Helical" evidence="1">
    <location>
        <begin position="140"/>
        <end position="162"/>
    </location>
</feature>
<dbReference type="PANTHER" id="PTHR42305:SF1">
    <property type="entry name" value="MEMBRANE PROTEIN RV1733C-RELATED"/>
    <property type="match status" value="1"/>
</dbReference>
<dbReference type="InterPro" id="IPR039708">
    <property type="entry name" value="MT1774/Rv1733c-like"/>
</dbReference>
<keyword evidence="1" id="KW-1133">Transmembrane helix</keyword>
<reference evidence="2 3" key="1">
    <citation type="submission" date="2018-06" db="EMBL/GenBank/DDBJ databases">
        <authorList>
            <consortium name="Pathogen Informatics"/>
            <person name="Doyle S."/>
        </authorList>
    </citation>
    <scope>NUCLEOTIDE SEQUENCE [LARGE SCALE GENOMIC DNA]</scope>
    <source>
        <strain evidence="2 3">NCTC10821</strain>
    </source>
</reference>
<proteinExistence type="predicted"/>
<dbReference type="OrthoDB" id="4542680at2"/>
<dbReference type="AlphaFoldDB" id="A0A378T9R4"/>
<dbReference type="PANTHER" id="PTHR42305">
    <property type="entry name" value="MEMBRANE PROTEIN RV1733C-RELATED"/>
    <property type="match status" value="1"/>
</dbReference>
<dbReference type="Proteomes" id="UP000254978">
    <property type="component" value="Unassembled WGS sequence"/>
</dbReference>
<name>A0A378T9R4_9MYCO</name>
<dbReference type="RefSeq" id="WP_115277752.1">
    <property type="nucleotide sequence ID" value="NZ_AP022600.1"/>
</dbReference>
<dbReference type="EMBL" id="UGQT01000001">
    <property type="protein sequence ID" value="STZ57578.1"/>
    <property type="molecule type" value="Genomic_DNA"/>
</dbReference>
<keyword evidence="1 2" id="KW-0812">Transmembrane</keyword>
<feature type="transmembrane region" description="Helical" evidence="1">
    <location>
        <begin position="26"/>
        <end position="47"/>
    </location>
</feature>
<sequence>MVKQCRWYLRALGRSPLVRGTDRTEALSVLAVLILAVIAIPMATVLYDQTYTDRMHTVAEQAQTRHSVQATVIHGSTGLPTDFDTPAYVTAQWKEGTRVRSEQIVSPATVATGEPLTVWLDEDGAVTGAPLQPVDAELSALGISGVAWGLGVLFLVFGAAAMRKILDRLRDRAWERELRLLTYNDDGWANRHP</sequence>
<organism evidence="2 3">
    <name type="scientific">Mycolicibacterium tokaiense</name>
    <dbReference type="NCBI Taxonomy" id="39695"/>
    <lineage>
        <taxon>Bacteria</taxon>
        <taxon>Bacillati</taxon>
        <taxon>Actinomycetota</taxon>
        <taxon>Actinomycetes</taxon>
        <taxon>Mycobacteriales</taxon>
        <taxon>Mycobacteriaceae</taxon>
        <taxon>Mycolicibacterium</taxon>
    </lineage>
</organism>
<evidence type="ECO:0000313" key="3">
    <source>
        <dbReference type="Proteomes" id="UP000254978"/>
    </source>
</evidence>
<evidence type="ECO:0000256" key="1">
    <source>
        <dbReference type="SAM" id="Phobius"/>
    </source>
</evidence>
<accession>A0A378T9R4</accession>
<protein>
    <submittedName>
        <fullName evidence="2">Transmembrane protein</fullName>
    </submittedName>
</protein>